<dbReference type="PANTHER" id="PTHR11451">
    <property type="entry name" value="THREONINE-TRNA LIGASE"/>
    <property type="match status" value="1"/>
</dbReference>
<dbReference type="InterPro" id="IPR047246">
    <property type="entry name" value="ThrRS_anticodon"/>
</dbReference>
<dbReference type="OrthoDB" id="9802304at2"/>
<keyword evidence="4 13" id="KW-0436">Ligase</keyword>
<evidence type="ECO:0000256" key="13">
    <source>
        <dbReference type="HAMAP-Rule" id="MF_00184"/>
    </source>
</evidence>
<evidence type="ECO:0000256" key="1">
    <source>
        <dbReference type="ARBA" id="ARBA00008226"/>
    </source>
</evidence>
<dbReference type="InterPro" id="IPR045864">
    <property type="entry name" value="aa-tRNA-synth_II/BPL/LPL"/>
</dbReference>
<dbReference type="AlphaFoldDB" id="A0A5B9VZ23"/>
<evidence type="ECO:0000313" key="17">
    <source>
        <dbReference type="Proteomes" id="UP000324233"/>
    </source>
</evidence>
<evidence type="ECO:0000256" key="7">
    <source>
        <dbReference type="ARBA" id="ARBA00022833"/>
    </source>
</evidence>
<keyword evidence="8 13" id="KW-0067">ATP-binding</keyword>
<dbReference type="SMART" id="SM00863">
    <property type="entry name" value="tRNA_SAD"/>
    <property type="match status" value="1"/>
</dbReference>
<evidence type="ECO:0000256" key="10">
    <source>
        <dbReference type="ARBA" id="ARBA00022917"/>
    </source>
</evidence>
<evidence type="ECO:0000259" key="15">
    <source>
        <dbReference type="PROSITE" id="PS51880"/>
    </source>
</evidence>
<dbReference type="InterPro" id="IPR002314">
    <property type="entry name" value="aa-tRNA-synt_IIb"/>
</dbReference>
<comment type="catalytic activity">
    <reaction evidence="12 13">
        <text>tRNA(Thr) + L-threonine + ATP = L-threonyl-tRNA(Thr) + AMP + diphosphate + H(+)</text>
        <dbReference type="Rhea" id="RHEA:24624"/>
        <dbReference type="Rhea" id="RHEA-COMP:9670"/>
        <dbReference type="Rhea" id="RHEA-COMP:9704"/>
        <dbReference type="ChEBI" id="CHEBI:15378"/>
        <dbReference type="ChEBI" id="CHEBI:30616"/>
        <dbReference type="ChEBI" id="CHEBI:33019"/>
        <dbReference type="ChEBI" id="CHEBI:57926"/>
        <dbReference type="ChEBI" id="CHEBI:78442"/>
        <dbReference type="ChEBI" id="CHEBI:78534"/>
        <dbReference type="ChEBI" id="CHEBI:456215"/>
        <dbReference type="EC" id="6.1.1.3"/>
    </reaction>
</comment>
<dbReference type="FunFam" id="3.30.980.10:FF:000005">
    <property type="entry name" value="Threonyl-tRNA synthetase, mitochondrial"/>
    <property type="match status" value="1"/>
</dbReference>
<dbReference type="InterPro" id="IPR004154">
    <property type="entry name" value="Anticodon-bd"/>
</dbReference>
<keyword evidence="3 13" id="KW-0820">tRNA-binding</keyword>
<comment type="subunit">
    <text evidence="13">Homodimer.</text>
</comment>
<evidence type="ECO:0000313" key="16">
    <source>
        <dbReference type="EMBL" id="QEH33592.1"/>
    </source>
</evidence>
<dbReference type="PROSITE" id="PS50862">
    <property type="entry name" value="AA_TRNA_LIGASE_II"/>
    <property type="match status" value="1"/>
</dbReference>
<dbReference type="KEGG" id="agv:OJF2_20960"/>
<dbReference type="InterPro" id="IPR012675">
    <property type="entry name" value="Beta-grasp_dom_sf"/>
</dbReference>
<organism evidence="16 17">
    <name type="scientific">Aquisphaera giovannonii</name>
    <dbReference type="NCBI Taxonomy" id="406548"/>
    <lineage>
        <taxon>Bacteria</taxon>
        <taxon>Pseudomonadati</taxon>
        <taxon>Planctomycetota</taxon>
        <taxon>Planctomycetia</taxon>
        <taxon>Isosphaerales</taxon>
        <taxon>Isosphaeraceae</taxon>
        <taxon>Aquisphaera</taxon>
    </lineage>
</organism>
<evidence type="ECO:0000256" key="2">
    <source>
        <dbReference type="ARBA" id="ARBA00022490"/>
    </source>
</evidence>
<evidence type="ECO:0000256" key="11">
    <source>
        <dbReference type="ARBA" id="ARBA00023146"/>
    </source>
</evidence>
<dbReference type="PRINTS" id="PR01047">
    <property type="entry name" value="TRNASYNTHTHR"/>
</dbReference>
<dbReference type="InterPro" id="IPR012947">
    <property type="entry name" value="tRNA_SAD"/>
</dbReference>
<dbReference type="GO" id="GO:0005524">
    <property type="term" value="F:ATP binding"/>
    <property type="evidence" value="ECO:0007669"/>
    <property type="project" value="UniProtKB-UniRule"/>
</dbReference>
<keyword evidence="2 13" id="KW-0963">Cytoplasm</keyword>
<dbReference type="SUPFAM" id="SSF52954">
    <property type="entry name" value="Class II aaRS ABD-related"/>
    <property type="match status" value="1"/>
</dbReference>
<dbReference type="InterPro" id="IPR012676">
    <property type="entry name" value="TGS-like"/>
</dbReference>
<dbReference type="InterPro" id="IPR002320">
    <property type="entry name" value="Thr-tRNA-ligase_IIa"/>
</dbReference>
<evidence type="ECO:0000256" key="6">
    <source>
        <dbReference type="ARBA" id="ARBA00022741"/>
    </source>
</evidence>
<dbReference type="GO" id="GO:0000049">
    <property type="term" value="F:tRNA binding"/>
    <property type="evidence" value="ECO:0007669"/>
    <property type="project" value="UniProtKB-KW"/>
</dbReference>
<dbReference type="FunFam" id="3.40.50.800:FF:000001">
    <property type="entry name" value="Threonine--tRNA ligase"/>
    <property type="match status" value="1"/>
</dbReference>
<dbReference type="InterPro" id="IPR036621">
    <property type="entry name" value="Anticodon-bd_dom_sf"/>
</dbReference>
<dbReference type="Pfam" id="PF02824">
    <property type="entry name" value="TGS"/>
    <property type="match status" value="1"/>
</dbReference>
<dbReference type="InterPro" id="IPR006195">
    <property type="entry name" value="aa-tRNA-synth_II"/>
</dbReference>
<dbReference type="Gene3D" id="3.40.50.800">
    <property type="entry name" value="Anticodon-binding domain"/>
    <property type="match status" value="1"/>
</dbReference>
<keyword evidence="10 13" id="KW-0648">Protein biosynthesis</keyword>
<dbReference type="Pfam" id="PF00587">
    <property type="entry name" value="tRNA-synt_2b"/>
    <property type="match status" value="1"/>
</dbReference>
<evidence type="ECO:0000256" key="4">
    <source>
        <dbReference type="ARBA" id="ARBA00022598"/>
    </source>
</evidence>
<evidence type="ECO:0000256" key="9">
    <source>
        <dbReference type="ARBA" id="ARBA00022884"/>
    </source>
</evidence>
<feature type="binding site" evidence="13">
    <location>
        <position position="591"/>
    </location>
    <ligand>
        <name>Zn(2+)</name>
        <dbReference type="ChEBI" id="CHEBI:29105"/>
        <note>catalytic</note>
    </ligand>
</feature>
<dbReference type="EMBL" id="CP042997">
    <property type="protein sequence ID" value="QEH33592.1"/>
    <property type="molecule type" value="Genomic_DNA"/>
</dbReference>
<dbReference type="Gene3D" id="3.10.20.30">
    <property type="match status" value="1"/>
</dbReference>
<dbReference type="PANTHER" id="PTHR11451:SF44">
    <property type="entry name" value="THREONINE--TRNA LIGASE, CHLOROPLASTIC_MITOCHONDRIAL 2"/>
    <property type="match status" value="1"/>
</dbReference>
<feature type="domain" description="Aminoacyl-transfer RNA synthetases class-II family profile" evidence="14">
    <location>
        <begin position="248"/>
        <end position="614"/>
    </location>
</feature>
<comment type="subcellular location">
    <subcellularLocation>
        <location evidence="13">Cytoplasm</location>
    </subcellularLocation>
</comment>
<comment type="similarity">
    <text evidence="1 13">Belongs to the class-II aminoacyl-tRNA synthetase family.</text>
</comment>
<dbReference type="FunFam" id="3.30.930.10:FF:000002">
    <property type="entry name" value="Threonine--tRNA ligase"/>
    <property type="match status" value="1"/>
</dbReference>
<keyword evidence="6 13" id="KW-0547">Nucleotide-binding</keyword>
<comment type="caution">
    <text evidence="13">Lacks conserved residue(s) required for the propagation of feature annotation.</text>
</comment>
<dbReference type="Proteomes" id="UP000324233">
    <property type="component" value="Chromosome"/>
</dbReference>
<dbReference type="GO" id="GO:0005737">
    <property type="term" value="C:cytoplasm"/>
    <property type="evidence" value="ECO:0007669"/>
    <property type="project" value="UniProtKB-SubCell"/>
</dbReference>
<sequence length="738" mass="82970">MVQIKLPDGSIKEFPDGIRPRDVAAGIGKRLADAAVAAVADGTIVDLDRPLENGTTDAVEMRILTPRDREALDVLRHSTAHIMARAIMRLFPGVRLAFGPTTANGFYYDVEVDGRSLSESDFAAIEDEMAKIVKDAEPFERFSLPVEDARQFVADLGQDLKVEHIDGELHKYGILSFYRQGEFVDLCRGPHIPNAGKVGAFKLLSIAGAYWKGRTDRKMLQRVYGTAFFDKKELDAYLAQVEEARRRDHRKIGKELGLFTISPLVGKGLILWMPKGATVRGLLETFMKAELLKRGYQPVYTPHIGKIDLYQCSGHYPKYRDAQFPPLKMLTDDAAKELLDGLHAGTVDEAAQRTLLARAGIPERLPEKPLDGESPRAYSKSFFEMTDGEKIAYLEANCDYEEYLLKPMNCPHHIQIYAAEPRSYRDLPLRLAEFGTVYRYEQSGELSGLTRVRGFTQDDAHLFCTHDQVKDEFKSTMELTQFVLSSLGLGDYKIRLSKHDPSDPKFQGVDGDIWRRAEDEIAAVLDEMKLPYFVGTGEAAFYGPKVDFIVRDCLGREWQLGTVQLDYVLPERFKLEYIGQDNHLHRPVMIHRAPFGSLERFFGILIEHFAGAFPLWLAPEQVRVLPISDKVADYAGDVLHRLLAAGFRATLDHRPEKINAKIRYAQLEKIPVMLVVGAKEAEQEAVAYRDRTAGDLGAMPLAQAIARIQREVEERTMPQVAPLAAAAEAEEKAEGHEY</sequence>
<dbReference type="InterPro" id="IPR033728">
    <property type="entry name" value="ThrRS_core"/>
</dbReference>
<dbReference type="NCBIfam" id="TIGR00418">
    <property type="entry name" value="thrS"/>
    <property type="match status" value="1"/>
</dbReference>
<keyword evidence="11 13" id="KW-0030">Aminoacyl-tRNA synthetase</keyword>
<feature type="domain" description="TGS" evidence="15">
    <location>
        <begin position="1"/>
        <end position="61"/>
    </location>
</feature>
<evidence type="ECO:0000256" key="3">
    <source>
        <dbReference type="ARBA" id="ARBA00022555"/>
    </source>
</evidence>
<dbReference type="Pfam" id="PF03129">
    <property type="entry name" value="HGTP_anticodon"/>
    <property type="match status" value="1"/>
</dbReference>
<evidence type="ECO:0000256" key="12">
    <source>
        <dbReference type="ARBA" id="ARBA00049515"/>
    </source>
</evidence>
<dbReference type="CDD" id="cd01667">
    <property type="entry name" value="TGS_ThrRS"/>
    <property type="match status" value="1"/>
</dbReference>
<dbReference type="Gene3D" id="3.30.980.10">
    <property type="entry name" value="Threonyl-trna Synthetase, Chain A, domain 2"/>
    <property type="match status" value="1"/>
</dbReference>
<reference evidence="16 17" key="1">
    <citation type="submission" date="2019-08" db="EMBL/GenBank/DDBJ databases">
        <title>Deep-cultivation of Planctomycetes and their phenomic and genomic characterization uncovers novel biology.</title>
        <authorList>
            <person name="Wiegand S."/>
            <person name="Jogler M."/>
            <person name="Boedeker C."/>
            <person name="Pinto D."/>
            <person name="Vollmers J."/>
            <person name="Rivas-Marin E."/>
            <person name="Kohn T."/>
            <person name="Peeters S.H."/>
            <person name="Heuer A."/>
            <person name="Rast P."/>
            <person name="Oberbeckmann S."/>
            <person name="Bunk B."/>
            <person name="Jeske O."/>
            <person name="Meyerdierks A."/>
            <person name="Storesund J.E."/>
            <person name="Kallscheuer N."/>
            <person name="Luecker S."/>
            <person name="Lage O.M."/>
            <person name="Pohl T."/>
            <person name="Merkel B.J."/>
            <person name="Hornburger P."/>
            <person name="Mueller R.-W."/>
            <person name="Bruemmer F."/>
            <person name="Labrenz M."/>
            <person name="Spormann A.M."/>
            <person name="Op den Camp H."/>
            <person name="Overmann J."/>
            <person name="Amann R."/>
            <person name="Jetten M.S.M."/>
            <person name="Mascher T."/>
            <person name="Medema M.H."/>
            <person name="Devos D.P."/>
            <person name="Kaster A.-K."/>
            <person name="Ovreas L."/>
            <person name="Rohde M."/>
            <person name="Galperin M.Y."/>
            <person name="Jogler C."/>
        </authorList>
    </citation>
    <scope>NUCLEOTIDE SEQUENCE [LARGE SCALE GENOMIC DNA]</scope>
    <source>
        <strain evidence="16 17">OJF2</strain>
    </source>
</reference>
<feature type="binding site" evidence="13">
    <location>
        <position position="410"/>
    </location>
    <ligand>
        <name>Zn(2+)</name>
        <dbReference type="ChEBI" id="CHEBI:29105"/>
        <note>catalytic</note>
    </ligand>
</feature>
<proteinExistence type="inferred from homology"/>
<dbReference type="Pfam" id="PF07973">
    <property type="entry name" value="tRNA_SAD"/>
    <property type="match status" value="1"/>
</dbReference>
<dbReference type="HAMAP" id="MF_00184">
    <property type="entry name" value="Thr_tRNA_synth"/>
    <property type="match status" value="1"/>
</dbReference>
<gene>
    <name evidence="13 16" type="primary">thrS</name>
    <name evidence="16" type="ORF">OJF2_20960</name>
</gene>
<dbReference type="Gene3D" id="3.30.930.10">
    <property type="entry name" value="Bira Bifunctional Protein, Domain 2"/>
    <property type="match status" value="1"/>
</dbReference>
<name>A0A5B9VZ23_9BACT</name>
<accession>A0A5B9VZ23</accession>
<keyword evidence="7 13" id="KW-0862">Zinc</keyword>
<dbReference type="PROSITE" id="PS51880">
    <property type="entry name" value="TGS"/>
    <property type="match status" value="1"/>
</dbReference>
<keyword evidence="9 13" id="KW-0694">RNA-binding</keyword>
<dbReference type="Gene3D" id="3.30.54.20">
    <property type="match status" value="1"/>
</dbReference>
<dbReference type="CDD" id="cd00860">
    <property type="entry name" value="ThrRS_anticodon"/>
    <property type="match status" value="1"/>
</dbReference>
<evidence type="ECO:0000259" key="14">
    <source>
        <dbReference type="PROSITE" id="PS50862"/>
    </source>
</evidence>
<comment type="cofactor">
    <cofactor evidence="13">
        <name>Zn(2+)</name>
        <dbReference type="ChEBI" id="CHEBI:29105"/>
    </cofactor>
    <text evidence="13">Binds 1 zinc ion per subunit.</text>
</comment>
<feature type="binding site" evidence="13">
    <location>
        <position position="461"/>
    </location>
    <ligand>
        <name>Zn(2+)</name>
        <dbReference type="ChEBI" id="CHEBI:29105"/>
        <note>catalytic</note>
    </ligand>
</feature>
<evidence type="ECO:0000256" key="5">
    <source>
        <dbReference type="ARBA" id="ARBA00022723"/>
    </source>
</evidence>
<keyword evidence="5 13" id="KW-0479">Metal-binding</keyword>
<evidence type="ECO:0000256" key="8">
    <source>
        <dbReference type="ARBA" id="ARBA00022840"/>
    </source>
</evidence>
<keyword evidence="17" id="KW-1185">Reference proteome</keyword>
<dbReference type="CDD" id="cd00771">
    <property type="entry name" value="ThrRS_core"/>
    <property type="match status" value="1"/>
</dbReference>
<dbReference type="SUPFAM" id="SSF81271">
    <property type="entry name" value="TGS-like"/>
    <property type="match status" value="1"/>
</dbReference>
<dbReference type="SUPFAM" id="SSF55186">
    <property type="entry name" value="ThrRS/AlaRS common domain"/>
    <property type="match status" value="1"/>
</dbReference>
<dbReference type="GO" id="GO:0046872">
    <property type="term" value="F:metal ion binding"/>
    <property type="evidence" value="ECO:0007669"/>
    <property type="project" value="UniProtKB-KW"/>
</dbReference>
<dbReference type="InterPro" id="IPR018163">
    <property type="entry name" value="Thr/Ala-tRNA-synth_IIc_edit"/>
</dbReference>
<dbReference type="SUPFAM" id="SSF55681">
    <property type="entry name" value="Class II aaRS and biotin synthetases"/>
    <property type="match status" value="1"/>
</dbReference>
<dbReference type="GO" id="GO:0004829">
    <property type="term" value="F:threonine-tRNA ligase activity"/>
    <property type="evidence" value="ECO:0007669"/>
    <property type="project" value="UniProtKB-UniRule"/>
</dbReference>
<protein>
    <recommendedName>
        <fullName evidence="13">Threonine--tRNA ligase</fullName>
        <ecNumber evidence="13">6.1.1.3</ecNumber>
    </recommendedName>
    <alternativeName>
        <fullName evidence="13">Threonyl-tRNA synthetase</fullName>
        <shortName evidence="13">ThrRS</shortName>
    </alternativeName>
</protein>
<dbReference type="InterPro" id="IPR004095">
    <property type="entry name" value="TGS"/>
</dbReference>
<dbReference type="GO" id="GO:0006435">
    <property type="term" value="P:threonyl-tRNA aminoacylation"/>
    <property type="evidence" value="ECO:0007669"/>
    <property type="project" value="UniProtKB-UniRule"/>
</dbReference>
<dbReference type="EC" id="6.1.1.3" evidence="13"/>